<feature type="transmembrane region" description="Helical" evidence="5">
    <location>
        <begin position="300"/>
        <end position="318"/>
    </location>
</feature>
<feature type="transmembrane region" description="Helical" evidence="5">
    <location>
        <begin position="21"/>
        <end position="49"/>
    </location>
</feature>
<evidence type="ECO:0000256" key="5">
    <source>
        <dbReference type="SAM" id="Phobius"/>
    </source>
</evidence>
<dbReference type="InterPro" id="IPR036259">
    <property type="entry name" value="MFS_trans_sf"/>
</dbReference>
<feature type="transmembrane region" description="Helical" evidence="5">
    <location>
        <begin position="91"/>
        <end position="109"/>
    </location>
</feature>
<keyword evidence="2 5" id="KW-0812">Transmembrane</keyword>
<dbReference type="InterPro" id="IPR020846">
    <property type="entry name" value="MFS_dom"/>
</dbReference>
<sequence length="462" mass="49155">MTRTTPVTSRPASVTPTRSRLWVPVLCWLAVVFDGFDAVVLGTVLPSLIEDPTMNVTAASGTWIASAGLVGMMIGALASGGLTNRFGRRKLLIASVFVFSLLTALTAFAPNAEVIGILRFLAGIGLGGCLPTAISMVTEFAGVRRGANATTMLMTGYHVGAVITALLAVWIMTSFDFGWKVMFLIGGLPIVALLPVMWKYLPESPQYLLLKGRTTEAQQIADTYGVDLTETLAAQAKAEAEPASEKDNERAVAKLFTPQYRWTTLLIWVGAFMGLLLVYGLNTWLPQIMVAADYDLGNSLGFLVVLNAGAVIGLMFAGKVGDRISPRRAATIWFLLAAVMLMLLTVRLPMFGLYLLVFVTGVFVFSAQNLVTAFAATHYPPASRGAAIGMSLGIGRLGAISGPIIGGSLLSAGLAYPWGFVAFAFVGILGSTAMALARKGERASNDHNARIAQQEQEQHQSV</sequence>
<feature type="transmembrane region" description="Helical" evidence="5">
    <location>
        <begin position="149"/>
        <end position="171"/>
    </location>
</feature>
<dbReference type="SUPFAM" id="SSF103473">
    <property type="entry name" value="MFS general substrate transporter"/>
    <property type="match status" value="1"/>
</dbReference>
<dbReference type="EMBL" id="JAVDYJ010000001">
    <property type="protein sequence ID" value="MDR7348032.1"/>
    <property type="molecule type" value="Genomic_DNA"/>
</dbReference>
<evidence type="ECO:0000313" key="8">
    <source>
        <dbReference type="Proteomes" id="UP001183794"/>
    </source>
</evidence>
<evidence type="ECO:0000313" key="7">
    <source>
        <dbReference type="EMBL" id="MDR7348032.1"/>
    </source>
</evidence>
<dbReference type="Gene3D" id="1.20.1250.20">
    <property type="entry name" value="MFS general substrate transporter like domains"/>
    <property type="match status" value="1"/>
</dbReference>
<feature type="transmembrane region" description="Helical" evidence="5">
    <location>
        <begin position="260"/>
        <end position="280"/>
    </location>
</feature>
<gene>
    <name evidence="7" type="ORF">J2S62_002289</name>
</gene>
<evidence type="ECO:0000256" key="3">
    <source>
        <dbReference type="ARBA" id="ARBA00022989"/>
    </source>
</evidence>
<organism evidence="7 8">
    <name type="scientific">Enteractinococcus fodinae</name>
    <dbReference type="NCBI Taxonomy" id="684663"/>
    <lineage>
        <taxon>Bacteria</taxon>
        <taxon>Bacillati</taxon>
        <taxon>Actinomycetota</taxon>
        <taxon>Actinomycetes</taxon>
        <taxon>Micrococcales</taxon>
        <taxon>Micrococcaceae</taxon>
    </lineage>
</organism>
<keyword evidence="3 5" id="KW-1133">Transmembrane helix</keyword>
<keyword evidence="4 5" id="KW-0472">Membrane</keyword>
<dbReference type="RefSeq" id="WP_310174826.1">
    <property type="nucleotide sequence ID" value="NZ_BAABHE010000002.1"/>
</dbReference>
<dbReference type="PANTHER" id="PTHR23508:SF10">
    <property type="entry name" value="CARBOXYLIC ACID TRANSPORTER PROTEIN HOMOLOG"/>
    <property type="match status" value="1"/>
</dbReference>
<comment type="caution">
    <text evidence="7">The sequence shown here is derived from an EMBL/GenBank/DDBJ whole genome shotgun (WGS) entry which is preliminary data.</text>
</comment>
<protein>
    <submittedName>
        <fullName evidence="7">Benzoate transport</fullName>
    </submittedName>
</protein>
<keyword evidence="8" id="KW-1185">Reference proteome</keyword>
<evidence type="ECO:0000256" key="4">
    <source>
        <dbReference type="ARBA" id="ARBA00023136"/>
    </source>
</evidence>
<dbReference type="CDD" id="cd17365">
    <property type="entry name" value="MFS_PcaK_like"/>
    <property type="match status" value="1"/>
</dbReference>
<feature type="transmembrane region" description="Helical" evidence="5">
    <location>
        <begin position="416"/>
        <end position="437"/>
    </location>
</feature>
<dbReference type="Pfam" id="PF07690">
    <property type="entry name" value="MFS_1"/>
    <property type="match status" value="1"/>
</dbReference>
<reference evidence="7 8" key="1">
    <citation type="submission" date="2023-07" db="EMBL/GenBank/DDBJ databases">
        <title>Sequencing the genomes of 1000 actinobacteria strains.</title>
        <authorList>
            <person name="Klenk H.-P."/>
        </authorList>
    </citation>
    <scope>NUCLEOTIDE SEQUENCE [LARGE SCALE GENOMIC DNA]</scope>
    <source>
        <strain evidence="7 8">DSM 22966</strain>
    </source>
</reference>
<dbReference type="PROSITE" id="PS50850">
    <property type="entry name" value="MFS"/>
    <property type="match status" value="1"/>
</dbReference>
<evidence type="ECO:0000256" key="2">
    <source>
        <dbReference type="ARBA" id="ARBA00022692"/>
    </source>
</evidence>
<proteinExistence type="predicted"/>
<evidence type="ECO:0000259" key="6">
    <source>
        <dbReference type="PROSITE" id="PS50850"/>
    </source>
</evidence>
<feature type="transmembrane region" description="Helical" evidence="5">
    <location>
        <begin position="388"/>
        <end position="410"/>
    </location>
</feature>
<dbReference type="InterPro" id="IPR011701">
    <property type="entry name" value="MFS"/>
</dbReference>
<feature type="transmembrane region" description="Helical" evidence="5">
    <location>
        <begin position="177"/>
        <end position="201"/>
    </location>
</feature>
<name>A0ABU2B333_9MICC</name>
<feature type="transmembrane region" description="Helical" evidence="5">
    <location>
        <begin position="330"/>
        <end position="348"/>
    </location>
</feature>
<dbReference type="PANTHER" id="PTHR23508">
    <property type="entry name" value="CARBOXYLIC ACID TRANSPORTER PROTEIN HOMOLOG"/>
    <property type="match status" value="1"/>
</dbReference>
<dbReference type="Proteomes" id="UP001183794">
    <property type="component" value="Unassembled WGS sequence"/>
</dbReference>
<feature type="domain" description="Major facilitator superfamily (MFS) profile" evidence="6">
    <location>
        <begin position="23"/>
        <end position="442"/>
    </location>
</feature>
<feature type="transmembrane region" description="Helical" evidence="5">
    <location>
        <begin position="354"/>
        <end position="376"/>
    </location>
</feature>
<comment type="subcellular location">
    <subcellularLocation>
        <location evidence="1">Cell membrane</location>
        <topology evidence="1">Multi-pass membrane protein</topology>
    </subcellularLocation>
</comment>
<feature type="transmembrane region" description="Helical" evidence="5">
    <location>
        <begin position="115"/>
        <end position="137"/>
    </location>
</feature>
<accession>A0ABU2B333</accession>
<feature type="transmembrane region" description="Helical" evidence="5">
    <location>
        <begin position="61"/>
        <end position="79"/>
    </location>
</feature>
<evidence type="ECO:0000256" key="1">
    <source>
        <dbReference type="ARBA" id="ARBA00004651"/>
    </source>
</evidence>